<comment type="pathway">
    <text evidence="8">Porphyrin-containing compound metabolism.</text>
</comment>
<feature type="domain" description="CobN/magnesium chelatase" evidence="10">
    <location>
        <begin position="167"/>
        <end position="1276"/>
    </location>
</feature>
<comment type="caution">
    <text evidence="12">The sequence shown here is derived from an EMBL/GenBank/DDBJ whole genome shotgun (WGS) entry which is preliminary data.</text>
</comment>
<dbReference type="GO" id="GO:0016851">
    <property type="term" value="F:magnesium chelatase activity"/>
    <property type="evidence" value="ECO:0007669"/>
    <property type="project" value="UniProtKB-EC"/>
</dbReference>
<dbReference type="EC" id="6.6.1.1" evidence="2"/>
<comment type="catalytic activity">
    <reaction evidence="9">
        <text>protoporphyrin IX + Mg(2+) + ATP + H2O = Mg-protoporphyrin IX + ADP + phosphate + 3 H(+)</text>
        <dbReference type="Rhea" id="RHEA:13961"/>
        <dbReference type="ChEBI" id="CHEBI:15377"/>
        <dbReference type="ChEBI" id="CHEBI:15378"/>
        <dbReference type="ChEBI" id="CHEBI:18420"/>
        <dbReference type="ChEBI" id="CHEBI:30616"/>
        <dbReference type="ChEBI" id="CHEBI:43474"/>
        <dbReference type="ChEBI" id="CHEBI:57306"/>
        <dbReference type="ChEBI" id="CHEBI:60492"/>
        <dbReference type="ChEBI" id="CHEBI:456216"/>
        <dbReference type="EC" id="6.6.1.1"/>
    </reaction>
</comment>
<evidence type="ECO:0000256" key="6">
    <source>
        <dbReference type="ARBA" id="ARBA00022840"/>
    </source>
</evidence>
<keyword evidence="6" id="KW-0067">ATP-binding</keyword>
<gene>
    <name evidence="12" type="ORF">A3G31_06200</name>
</gene>
<evidence type="ECO:0000313" key="13">
    <source>
        <dbReference type="Proteomes" id="UP000178082"/>
    </source>
</evidence>
<keyword evidence="4" id="KW-0436">Ligase</keyword>
<dbReference type="CDD" id="cd10150">
    <property type="entry name" value="CobN_like"/>
    <property type="match status" value="1"/>
</dbReference>
<keyword evidence="5" id="KW-0547">Nucleotide-binding</keyword>
<dbReference type="GO" id="GO:0005524">
    <property type="term" value="F:ATP binding"/>
    <property type="evidence" value="ECO:0007669"/>
    <property type="project" value="UniProtKB-KW"/>
</dbReference>
<keyword evidence="7" id="KW-0149">Chlorophyll biosynthesis</keyword>
<dbReference type="NCBIfam" id="TIGR02025">
    <property type="entry name" value="BchH"/>
    <property type="match status" value="1"/>
</dbReference>
<evidence type="ECO:0000256" key="1">
    <source>
        <dbReference type="ARBA" id="ARBA00010851"/>
    </source>
</evidence>
<evidence type="ECO:0000313" key="12">
    <source>
        <dbReference type="EMBL" id="OGL51441.1"/>
    </source>
</evidence>
<name>A0A1F7SCJ7_9BACT</name>
<dbReference type="STRING" id="1817883.A3G31_06200"/>
<proteinExistence type="inferred from homology"/>
<dbReference type="InterPro" id="IPR022571">
    <property type="entry name" value="Mg_chelatase_H_N"/>
</dbReference>
<dbReference type="InterPro" id="IPR011771">
    <property type="entry name" value="BchH"/>
</dbReference>
<dbReference type="Pfam" id="PF02514">
    <property type="entry name" value="CobN-Mg_chel"/>
    <property type="match status" value="1"/>
</dbReference>
<evidence type="ECO:0000259" key="10">
    <source>
        <dbReference type="Pfam" id="PF02514"/>
    </source>
</evidence>
<dbReference type="GO" id="GO:0015979">
    <property type="term" value="P:photosynthesis"/>
    <property type="evidence" value="ECO:0007669"/>
    <property type="project" value="UniProtKB-KW"/>
</dbReference>
<dbReference type="Pfam" id="PF11965">
    <property type="entry name" value="DUF3479"/>
    <property type="match status" value="1"/>
</dbReference>
<evidence type="ECO:0000259" key="11">
    <source>
        <dbReference type="Pfam" id="PF11965"/>
    </source>
</evidence>
<dbReference type="EMBL" id="MGDI01000042">
    <property type="protein sequence ID" value="OGL51441.1"/>
    <property type="molecule type" value="Genomic_DNA"/>
</dbReference>
<evidence type="ECO:0000256" key="9">
    <source>
        <dbReference type="ARBA" id="ARBA00048693"/>
    </source>
</evidence>
<evidence type="ECO:0000256" key="4">
    <source>
        <dbReference type="ARBA" id="ARBA00022598"/>
    </source>
</evidence>
<dbReference type="GO" id="GO:0015995">
    <property type="term" value="P:chlorophyll biosynthetic process"/>
    <property type="evidence" value="ECO:0007669"/>
    <property type="project" value="UniProtKB-KW"/>
</dbReference>
<evidence type="ECO:0000256" key="7">
    <source>
        <dbReference type="ARBA" id="ARBA00023171"/>
    </source>
</evidence>
<dbReference type="Proteomes" id="UP000178082">
    <property type="component" value="Unassembled WGS sequence"/>
</dbReference>
<evidence type="ECO:0000256" key="8">
    <source>
        <dbReference type="ARBA" id="ARBA00023444"/>
    </source>
</evidence>
<keyword evidence="3" id="KW-0602">Photosynthesis</keyword>
<evidence type="ECO:0000256" key="3">
    <source>
        <dbReference type="ARBA" id="ARBA00022531"/>
    </source>
</evidence>
<evidence type="ECO:0000256" key="5">
    <source>
        <dbReference type="ARBA" id="ARBA00022741"/>
    </source>
</evidence>
<protein>
    <recommendedName>
        <fullName evidence="2">magnesium chelatase</fullName>
        <ecNumber evidence="2">6.6.1.1</ecNumber>
    </recommendedName>
</protein>
<dbReference type="PANTHER" id="PTHR44119:SF1">
    <property type="entry name" value="MAGNESIUM-CHELATASE SUBUNIT CHLH, CHLOROPLASTIC"/>
    <property type="match status" value="1"/>
</dbReference>
<feature type="domain" description="Magnesium chelatase subunit H N-terminal" evidence="11">
    <location>
        <begin position="5"/>
        <end position="163"/>
    </location>
</feature>
<dbReference type="InterPro" id="IPR003672">
    <property type="entry name" value="CobN/Mg_chltase"/>
</dbReference>
<comment type="similarity">
    <text evidence="1">Belongs to the Mg-chelatase subunit H family.</text>
</comment>
<accession>A0A1F7SCJ7</accession>
<reference evidence="12 13" key="1">
    <citation type="journal article" date="2016" name="Nat. Commun.">
        <title>Thousands of microbial genomes shed light on interconnected biogeochemical processes in an aquifer system.</title>
        <authorList>
            <person name="Anantharaman K."/>
            <person name="Brown C.T."/>
            <person name="Hug L.A."/>
            <person name="Sharon I."/>
            <person name="Castelle C.J."/>
            <person name="Probst A.J."/>
            <person name="Thomas B.C."/>
            <person name="Singh A."/>
            <person name="Wilkins M.J."/>
            <person name="Karaoz U."/>
            <person name="Brodie E.L."/>
            <person name="Williams K.H."/>
            <person name="Hubbard S.S."/>
            <person name="Banfield J.F."/>
        </authorList>
    </citation>
    <scope>NUCLEOTIDE SEQUENCE [LARGE SCALE GENOMIC DNA]</scope>
</reference>
<organism evidence="12 13">
    <name type="scientific">Candidatus Schekmanbacteria bacterium RIFCSPLOWO2_12_FULL_38_15</name>
    <dbReference type="NCBI Taxonomy" id="1817883"/>
    <lineage>
        <taxon>Bacteria</taxon>
        <taxon>Candidatus Schekmaniibacteriota</taxon>
    </lineage>
</organism>
<evidence type="ECO:0000256" key="2">
    <source>
        <dbReference type="ARBA" id="ARBA00012825"/>
    </source>
</evidence>
<dbReference type="PANTHER" id="PTHR44119">
    <property type="entry name" value="MAGNESIUM-CHELATASE SUBUNIT CHLH, CHLOROPLASTIC"/>
    <property type="match status" value="1"/>
</dbReference>
<sequence>MHITAIVGDYTFSKSFSDASDKLKEMFKGEVELTYQFCLRHQPFSKKQLDQMEENVSKADVIIVNMVFDDVVLAILEKYHNKEKSFIVLASVPRGIKLTKLGKFKLGELVDAVAESKIMKVLSVLKGLMVSSKSPMEVRKLLEISDVFLKVLRFGKWKDAGNYVRLWKYFYKGGRENIINMLYFIMAEYYGYKVSYKDPVEVPPTAIYHPKAQDFFLSLDEYLKWYDKTNLVKNNGWKKRPLIGILFYLQRYQSEDIKDLNMVIEKLEEKGVRVVTVLSEGSENVRNIKRHFINEKGPTVDAIISFLFFRIEGGPLGGDYEGFVNLCKKMNIPFIHYLCMGYTTIDEWKEKPEGMAPLETTITVILPELDGLIEGLLVAGHRDISTGKNIVRIMEPIEDRVDKAVARTVNWIKLRHKQNKDKKVAIVLFNYPPGKDNLGSAGNLDTFESIIRLLDKMKDDGYVVSGYPRTRHEFIRLVTKKNIINQSNWTALQKVKENSFKVSLDDYKKWFENVPKSCQDEMIGAWGDPPGKIMCDDKNIFVPGIAFGNVFVGFQPPRGYFEDPSKTYHDQAIVPHHQYLAFYRWIEDTFRADAILHFGTHGTLEFLPGKHVAMSKTCYPDILIGNLPNLYFYTCSNPSESSIAKRRIYATTVDYMTPPMIISDLYGKYAELEMDIHNFFQQKEQSPAQAKKIKEGILDKAKEANMVDVEAADVDINKLYDSLNEMKGSMMTKGVHVLGDSLNGEELINYVLGVVRFDRGDMVSLHKMIAASRGIDWDEARTTPSKITKGGKLMGAVLDEIDKDARSILSLVIQNNSPVKKLIKKNVKFKLKTEHAEEFEKTLEFAKTFAKSLSSNKEGEALIEAMKGSYIPPGLGGDPIRSPSVVPTGRNIYQFNPDLIPTPLACERGEAIADQVIENYKAENDNNLPETVAVILWGFETMKTQGETVAEIFRLLGVKPRWSGVGGFVGVSPIPLKELGRPRVDVVVEICGIFRDTFPLLLRMIDRAFKIVASLDEPSGQNFMRKHSLEIQKVLEGKGVPKEQAESLAQARIFGPSSSNYGTDVTQIIETSEWEDESQIADLHISKMAHIYGDKFHAFSSVDTFKEVLDKVDVVAQVRSSEEYGMADLDHYYEFLGGLSKSVETVRKKNPGRGKTMPTILVADSTRDKIKTKSIRSTLDYEAKTKLLNPEWIKGQIDSGYKGIRNIGQRVEHLLGWSVTAGSVDNWVWSGVAEKYMFDDEVRKKMMQENIWAVEHSLNRLMEAYNRGKWEASPEELEKLKQIYLEIESQIEEQEE</sequence>